<protein>
    <submittedName>
        <fullName evidence="1">Uncharacterized protein</fullName>
    </submittedName>
</protein>
<organism evidence="1 2">
    <name type="scientific">Jannaschia aquimarina</name>
    <dbReference type="NCBI Taxonomy" id="935700"/>
    <lineage>
        <taxon>Bacteria</taxon>
        <taxon>Pseudomonadati</taxon>
        <taxon>Pseudomonadota</taxon>
        <taxon>Alphaproteobacteria</taxon>
        <taxon>Rhodobacterales</taxon>
        <taxon>Roseobacteraceae</taxon>
        <taxon>Jannaschia</taxon>
    </lineage>
</organism>
<sequence length="73" mass="8237">MEFPKLRQPKVMAEVAFTRDMVETLNTYFSAYQDDGVVTITVTDGGLYLENPTTASRQFLGLARLADDPKVRH</sequence>
<gene>
    <name evidence="1" type="ORF">jaqu_16770</name>
</gene>
<keyword evidence="2" id="KW-1185">Reference proteome</keyword>
<dbReference type="PATRIC" id="fig|935700.4.peg.1739"/>
<accession>A0A0D1CP89</accession>
<comment type="caution">
    <text evidence="1">The sequence shown here is derived from an EMBL/GenBank/DDBJ whole genome shotgun (WGS) entry which is preliminary data.</text>
</comment>
<dbReference type="Proteomes" id="UP000032232">
    <property type="component" value="Unassembled WGS sequence"/>
</dbReference>
<dbReference type="AlphaFoldDB" id="A0A0D1CP89"/>
<name>A0A0D1CP89_9RHOB</name>
<evidence type="ECO:0000313" key="2">
    <source>
        <dbReference type="Proteomes" id="UP000032232"/>
    </source>
</evidence>
<dbReference type="STRING" id="935700.jaqu_16770"/>
<reference evidence="1 2" key="1">
    <citation type="submission" date="2015-02" db="EMBL/GenBank/DDBJ databases">
        <title>Genome Sequence of Jannaschia aquimarina DSM28248, a member of the Roseobacter clade.</title>
        <authorList>
            <person name="Voget S."/>
            <person name="Daniel R."/>
        </authorList>
    </citation>
    <scope>NUCLEOTIDE SEQUENCE [LARGE SCALE GENOMIC DNA]</scope>
    <source>
        <strain evidence="1 2">GSW-M26</strain>
    </source>
</reference>
<dbReference type="EMBL" id="JYFE01000031">
    <property type="protein sequence ID" value="KIT16582.1"/>
    <property type="molecule type" value="Genomic_DNA"/>
</dbReference>
<proteinExistence type="predicted"/>
<dbReference type="RefSeq" id="WP_043918508.1">
    <property type="nucleotide sequence ID" value="NZ_FZPF01000017.1"/>
</dbReference>
<dbReference type="OrthoDB" id="7775067at2"/>
<evidence type="ECO:0000313" key="1">
    <source>
        <dbReference type="EMBL" id="KIT16582.1"/>
    </source>
</evidence>